<evidence type="ECO:0000313" key="1">
    <source>
        <dbReference type="EMBL" id="NMO04228.1"/>
    </source>
</evidence>
<protein>
    <recommendedName>
        <fullName evidence="3">Ribbon-helix-helix protein CopG domain-containing protein</fullName>
    </recommendedName>
</protein>
<dbReference type="CDD" id="cd21631">
    <property type="entry name" value="RHH_CopG_NikR-like"/>
    <property type="match status" value="1"/>
</dbReference>
<evidence type="ECO:0000313" key="2">
    <source>
        <dbReference type="Proteomes" id="UP000550729"/>
    </source>
</evidence>
<dbReference type="AlphaFoldDB" id="A0A848L9G9"/>
<comment type="caution">
    <text evidence="1">The sequence shown here is derived from an EMBL/GenBank/DDBJ whole genome shotgun (WGS) entry which is preliminary data.</text>
</comment>
<evidence type="ECO:0008006" key="3">
    <source>
        <dbReference type="Google" id="ProtNLM"/>
    </source>
</evidence>
<keyword evidence="2" id="KW-1185">Reference proteome</keyword>
<dbReference type="Proteomes" id="UP000550729">
    <property type="component" value="Unassembled WGS sequence"/>
</dbReference>
<proteinExistence type="predicted"/>
<dbReference type="RefSeq" id="WP_170196729.1">
    <property type="nucleotide sequence ID" value="NZ_JABBNB010000032.1"/>
</dbReference>
<gene>
    <name evidence="1" type="ORF">HH308_23705</name>
</gene>
<accession>A0A848L9G9</accession>
<organism evidence="1 2">
    <name type="scientific">Gordonia asplenii</name>
    <dbReference type="NCBI Taxonomy" id="2725283"/>
    <lineage>
        <taxon>Bacteria</taxon>
        <taxon>Bacillati</taxon>
        <taxon>Actinomycetota</taxon>
        <taxon>Actinomycetes</taxon>
        <taxon>Mycobacteriales</taxon>
        <taxon>Gordoniaceae</taxon>
        <taxon>Gordonia</taxon>
    </lineage>
</organism>
<dbReference type="EMBL" id="JABBNB010000032">
    <property type="protein sequence ID" value="NMO04228.1"/>
    <property type="molecule type" value="Genomic_DNA"/>
</dbReference>
<reference evidence="1 2" key="1">
    <citation type="submission" date="2020-04" db="EMBL/GenBank/DDBJ databases">
        <title>Gordonia sp. nov. TBRC 11910.</title>
        <authorList>
            <person name="Suriyachadkun C."/>
        </authorList>
    </citation>
    <scope>NUCLEOTIDE SEQUENCE [LARGE SCALE GENOMIC DNA]</scope>
    <source>
        <strain evidence="1 2">TBRC 11910</strain>
    </source>
</reference>
<sequence length="165" mass="17488">MRRTQFESADAVLERRLQLLLDQRQYDRVAAEAKRSGRSVAAVIRSAIDSAYPSDVDERHAAVHDLPAMSTNTEDVGDDWPTVKAQAARELDRELSCVMTCSSTGTAVVGSPVAPGTGRDWVPQDAALAQPDDVEVASTSRSPIAAVVGTSKELPSGNAGAIDDP</sequence>
<name>A0A848L9G9_9ACTN</name>